<reference evidence="3" key="1">
    <citation type="journal article" date="2019" name="Int. J. Syst. Evol. Microbiol.">
        <title>The Global Catalogue of Microorganisms (GCM) 10K type strain sequencing project: providing services to taxonomists for standard genome sequencing and annotation.</title>
        <authorList>
            <consortium name="The Broad Institute Genomics Platform"/>
            <consortium name="The Broad Institute Genome Sequencing Center for Infectious Disease"/>
            <person name="Wu L."/>
            <person name="Ma J."/>
        </authorList>
    </citation>
    <scope>NUCLEOTIDE SEQUENCE [LARGE SCALE GENOMIC DNA]</scope>
    <source>
        <strain evidence="3">CGMCC 1.9106</strain>
    </source>
</reference>
<accession>A0ABW2H8G6</accession>
<comment type="caution">
    <text evidence="2">The sequence shown here is derived from an EMBL/GenBank/DDBJ whole genome shotgun (WGS) entry which is preliminary data.</text>
</comment>
<evidence type="ECO:0000313" key="3">
    <source>
        <dbReference type="Proteomes" id="UP001596392"/>
    </source>
</evidence>
<keyword evidence="3" id="KW-1185">Reference proteome</keyword>
<dbReference type="RefSeq" id="WP_376810867.1">
    <property type="nucleotide sequence ID" value="NZ_JBHTAC010000094.1"/>
</dbReference>
<sequence length="98" mass="11141">MFEDVLTRIGAHFARSEPRRTVRELLLGLLAPMERKNGWWLAEHAGHAGPDRMQRLLRTAVWDTDAVARDLRAFVVEHLGHRDGILVADETGYLKKGV</sequence>
<dbReference type="EMBL" id="JBHTAC010000094">
    <property type="protein sequence ID" value="MFC7248204.1"/>
    <property type="molecule type" value="Genomic_DNA"/>
</dbReference>
<evidence type="ECO:0000313" key="2">
    <source>
        <dbReference type="EMBL" id="MFC7248204.1"/>
    </source>
</evidence>
<evidence type="ECO:0000259" key="1">
    <source>
        <dbReference type="Pfam" id="PF13546"/>
    </source>
</evidence>
<organism evidence="2 3">
    <name type="scientific">Catellatospora aurea</name>
    <dbReference type="NCBI Taxonomy" id="1337874"/>
    <lineage>
        <taxon>Bacteria</taxon>
        <taxon>Bacillati</taxon>
        <taxon>Actinomycetota</taxon>
        <taxon>Actinomycetes</taxon>
        <taxon>Micromonosporales</taxon>
        <taxon>Micromonosporaceae</taxon>
        <taxon>Catellatospora</taxon>
    </lineage>
</organism>
<dbReference type="InterPro" id="IPR038721">
    <property type="entry name" value="IS701-like_DDE_dom"/>
</dbReference>
<dbReference type="Pfam" id="PF13546">
    <property type="entry name" value="DDE_5"/>
    <property type="match status" value="1"/>
</dbReference>
<gene>
    <name evidence="2" type="ORF">ACFQO7_37590</name>
</gene>
<name>A0ABW2H8G6_9ACTN</name>
<protein>
    <submittedName>
        <fullName evidence="2">Transposase</fullName>
    </submittedName>
</protein>
<feature type="domain" description="Transposase IS701-like DDE" evidence="1">
    <location>
        <begin position="11"/>
        <end position="97"/>
    </location>
</feature>
<proteinExistence type="predicted"/>
<dbReference type="Proteomes" id="UP001596392">
    <property type="component" value="Unassembled WGS sequence"/>
</dbReference>